<keyword evidence="1" id="KW-1133">Transmembrane helix</keyword>
<gene>
    <name evidence="2" type="ORF">BO82DRAFT_397041</name>
</gene>
<dbReference type="GeneID" id="37141635"/>
<dbReference type="InterPro" id="IPR036259">
    <property type="entry name" value="MFS_trans_sf"/>
</dbReference>
<feature type="transmembrane region" description="Helical" evidence="1">
    <location>
        <begin position="136"/>
        <end position="159"/>
    </location>
</feature>
<sequence length="196" mass="20292">MSTHTLPQPPRRPTNQLETLGTSLLSPLALLLHPIVIWGCIMWSVTFTWTILVGAVASQIFTAPPCNMSTVAGGNLTGVAPLIGSALGTMLGRWLCDWCNRALPPSPSSANATSDNSNLPDETVPTHAAPESRLPVLLLAIIAMATDSFGLGAAIAHGYPGVLCGVFMAIFNFAVGMGCTGTVAYTNNVCGDRAGG</sequence>
<dbReference type="OrthoDB" id="2585655at2759"/>
<organism evidence="2 3">
    <name type="scientific">Aspergillus uvarum CBS 121591</name>
    <dbReference type="NCBI Taxonomy" id="1448315"/>
    <lineage>
        <taxon>Eukaryota</taxon>
        <taxon>Fungi</taxon>
        <taxon>Dikarya</taxon>
        <taxon>Ascomycota</taxon>
        <taxon>Pezizomycotina</taxon>
        <taxon>Eurotiomycetes</taxon>
        <taxon>Eurotiomycetidae</taxon>
        <taxon>Eurotiales</taxon>
        <taxon>Aspergillaceae</taxon>
        <taxon>Aspergillus</taxon>
        <taxon>Aspergillus subgen. Circumdati</taxon>
    </lineage>
</organism>
<evidence type="ECO:0000313" key="3">
    <source>
        <dbReference type="Proteomes" id="UP000248340"/>
    </source>
</evidence>
<reference evidence="2 3" key="1">
    <citation type="submission" date="2016-12" db="EMBL/GenBank/DDBJ databases">
        <title>The genomes of Aspergillus section Nigri reveals drivers in fungal speciation.</title>
        <authorList>
            <consortium name="DOE Joint Genome Institute"/>
            <person name="Vesth T.C."/>
            <person name="Nybo J."/>
            <person name="Theobald S."/>
            <person name="Brandl J."/>
            <person name="Frisvad J.C."/>
            <person name="Nielsen K.F."/>
            <person name="Lyhne E.K."/>
            <person name="Kogle M.E."/>
            <person name="Kuo A."/>
            <person name="Riley R."/>
            <person name="Clum A."/>
            <person name="Nolan M."/>
            <person name="Lipzen A."/>
            <person name="Salamov A."/>
            <person name="Henrissat B."/>
            <person name="Wiebenga A."/>
            <person name="De Vries R.P."/>
            <person name="Grigoriev I.V."/>
            <person name="Mortensen U.H."/>
            <person name="Andersen M.R."/>
            <person name="Baker S.E."/>
        </authorList>
    </citation>
    <scope>NUCLEOTIDE SEQUENCE [LARGE SCALE GENOMIC DNA]</scope>
    <source>
        <strain evidence="2 3">CBS 121591</strain>
    </source>
</reference>
<name>A0A319D7Z6_9EURO</name>
<protein>
    <recommendedName>
        <fullName evidence="4">MFS general substrate transporter</fullName>
    </recommendedName>
</protein>
<proteinExistence type="predicted"/>
<evidence type="ECO:0000256" key="1">
    <source>
        <dbReference type="SAM" id="Phobius"/>
    </source>
</evidence>
<dbReference type="STRING" id="1448315.A0A319D7Z6"/>
<dbReference type="RefSeq" id="XP_025497313.1">
    <property type="nucleotide sequence ID" value="XM_025638893.1"/>
</dbReference>
<feature type="transmembrane region" description="Helical" evidence="1">
    <location>
        <begin position="165"/>
        <end position="185"/>
    </location>
</feature>
<dbReference type="AlphaFoldDB" id="A0A319D7Z6"/>
<dbReference type="SUPFAM" id="SSF103473">
    <property type="entry name" value="MFS general substrate transporter"/>
    <property type="match status" value="1"/>
</dbReference>
<keyword evidence="1" id="KW-0472">Membrane</keyword>
<feature type="transmembrane region" description="Helical" evidence="1">
    <location>
        <begin position="35"/>
        <end position="58"/>
    </location>
</feature>
<accession>A0A319D7Z6</accession>
<evidence type="ECO:0008006" key="4">
    <source>
        <dbReference type="Google" id="ProtNLM"/>
    </source>
</evidence>
<dbReference type="Gene3D" id="1.20.1250.20">
    <property type="entry name" value="MFS general substrate transporter like domains"/>
    <property type="match status" value="1"/>
</dbReference>
<dbReference type="Proteomes" id="UP000248340">
    <property type="component" value="Unassembled WGS sequence"/>
</dbReference>
<dbReference type="EMBL" id="KZ821674">
    <property type="protein sequence ID" value="PYH87113.1"/>
    <property type="molecule type" value="Genomic_DNA"/>
</dbReference>
<evidence type="ECO:0000313" key="2">
    <source>
        <dbReference type="EMBL" id="PYH87113.1"/>
    </source>
</evidence>
<keyword evidence="1" id="KW-0812">Transmembrane</keyword>
<dbReference type="VEuPathDB" id="FungiDB:BO82DRAFT_397041"/>
<keyword evidence="3" id="KW-1185">Reference proteome</keyword>